<reference evidence="6 7" key="1">
    <citation type="submission" date="2020-08" db="EMBL/GenBank/DDBJ databases">
        <title>Genomic Encyclopedia of Type Strains, Phase IV (KMG-IV): sequencing the most valuable type-strain genomes for metagenomic binning, comparative biology and taxonomic classification.</title>
        <authorList>
            <person name="Goeker M."/>
        </authorList>
    </citation>
    <scope>NUCLEOTIDE SEQUENCE [LARGE SCALE GENOMIC DNA]</scope>
    <source>
        <strain evidence="6 7">DSM 101791</strain>
    </source>
</reference>
<feature type="domain" description="Carboxylesterase type B" evidence="5">
    <location>
        <begin position="56"/>
        <end position="541"/>
    </location>
</feature>
<dbReference type="Pfam" id="PF00135">
    <property type="entry name" value="COesterase"/>
    <property type="match status" value="1"/>
</dbReference>
<dbReference type="Gene3D" id="3.40.50.1820">
    <property type="entry name" value="alpha/beta hydrolase"/>
    <property type="match status" value="1"/>
</dbReference>
<dbReference type="SUPFAM" id="SSF53474">
    <property type="entry name" value="alpha/beta-Hydrolases"/>
    <property type="match status" value="1"/>
</dbReference>
<dbReference type="InterPro" id="IPR002018">
    <property type="entry name" value="CarbesteraseB"/>
</dbReference>
<comment type="caution">
    <text evidence="6">The sequence shown here is derived from an EMBL/GenBank/DDBJ whole genome shotgun (WGS) entry which is preliminary data.</text>
</comment>
<keyword evidence="2 3" id="KW-0378">Hydrolase</keyword>
<dbReference type="InterPro" id="IPR050654">
    <property type="entry name" value="AChE-related_enzymes"/>
</dbReference>
<dbReference type="InterPro" id="IPR019826">
    <property type="entry name" value="Carboxylesterase_B_AS"/>
</dbReference>
<sequence>MTRPSRWLTVSLLAAALLPAGAAAQDTLSPSPTAPPLPPTTQAAPAAAPGVRVWTQVSSGLLAGRSAGGVRVWQGVPYAAAPVGERRWKAPQPAPLWVGERDAAQPGNVCVQPRPGGGLRGHEDCLFLNVYAPDGATRAPVMVWIHGGSFRSGAGSDYDGRLLARERGVVVVTLNYRLGPLGFLAAPGLLEGRTVGNYGLLDQQAALRWVRANAAAFGGDPANVTVFGESAGGMSVCAQLASPGAAGLFDKAILQSGPCTPEINTVPVADALNTGREYARVLGCPEGDAACLRAVPAERLLATPVPGRRAPGAVALPPVYGDAVVPRAPAEAFRSGEVHRVPLLIGSNLDEGTLFAAPLGAGGRDLPLWQYWGLVAVLERWNAPRVLAAYPAREYPTVGLAAAALVTDGLFACPVNDLSRDLARVTPVYAYEFRDREAPLELNPSGTIPRYGATHAAEIISVFGTRLEKFADPARFTPAQAELARTMRAYWTNFARSGNPNAAGLPGWRPLDPARGNVLALEPGRVAEFISFRQEHRCDLWSR</sequence>
<evidence type="ECO:0000256" key="3">
    <source>
        <dbReference type="RuleBase" id="RU361235"/>
    </source>
</evidence>
<evidence type="ECO:0000256" key="2">
    <source>
        <dbReference type="ARBA" id="ARBA00022801"/>
    </source>
</evidence>
<feature type="chain" id="PRO_5031594689" description="Carboxylic ester hydrolase" evidence="3">
    <location>
        <begin position="25"/>
        <end position="543"/>
    </location>
</feature>
<dbReference type="AlphaFoldDB" id="A0A7W8GGC4"/>
<dbReference type="Proteomes" id="UP000525389">
    <property type="component" value="Unassembled WGS sequence"/>
</dbReference>
<evidence type="ECO:0000259" key="5">
    <source>
        <dbReference type="Pfam" id="PF00135"/>
    </source>
</evidence>
<dbReference type="PANTHER" id="PTHR43918:SF4">
    <property type="entry name" value="CARBOXYLIC ESTER HYDROLASE"/>
    <property type="match status" value="1"/>
</dbReference>
<feature type="signal peptide" evidence="3">
    <location>
        <begin position="1"/>
        <end position="24"/>
    </location>
</feature>
<keyword evidence="3" id="KW-0732">Signal</keyword>
<protein>
    <recommendedName>
        <fullName evidence="3">Carboxylic ester hydrolase</fullName>
        <ecNumber evidence="3">3.1.1.-</ecNumber>
    </recommendedName>
</protein>
<proteinExistence type="inferred from homology"/>
<accession>A0A7W8GGC4</accession>
<dbReference type="PROSITE" id="PS00122">
    <property type="entry name" value="CARBOXYLESTERASE_B_1"/>
    <property type="match status" value="1"/>
</dbReference>
<dbReference type="GO" id="GO:0052689">
    <property type="term" value="F:carboxylic ester hydrolase activity"/>
    <property type="evidence" value="ECO:0007669"/>
    <property type="project" value="TreeGrafter"/>
</dbReference>
<dbReference type="InterPro" id="IPR019819">
    <property type="entry name" value="Carboxylesterase_B_CS"/>
</dbReference>
<dbReference type="RefSeq" id="WP_184029206.1">
    <property type="nucleotide sequence ID" value="NZ_JACHFN010000008.1"/>
</dbReference>
<dbReference type="InterPro" id="IPR029058">
    <property type="entry name" value="AB_hydrolase_fold"/>
</dbReference>
<dbReference type="PROSITE" id="PS00941">
    <property type="entry name" value="CARBOXYLESTERASE_B_2"/>
    <property type="match status" value="1"/>
</dbReference>
<feature type="region of interest" description="Disordered" evidence="4">
    <location>
        <begin position="25"/>
        <end position="48"/>
    </location>
</feature>
<evidence type="ECO:0000313" key="7">
    <source>
        <dbReference type="Proteomes" id="UP000525389"/>
    </source>
</evidence>
<comment type="similarity">
    <text evidence="1 3">Belongs to the type-B carboxylesterase/lipase family.</text>
</comment>
<evidence type="ECO:0000256" key="4">
    <source>
        <dbReference type="SAM" id="MobiDB-lite"/>
    </source>
</evidence>
<keyword evidence="7" id="KW-1185">Reference proteome</keyword>
<dbReference type="EMBL" id="JACHFN010000008">
    <property type="protein sequence ID" value="MBB5234839.1"/>
    <property type="molecule type" value="Genomic_DNA"/>
</dbReference>
<organism evidence="6 7">
    <name type="scientific">Deinococcus budaensis</name>
    <dbReference type="NCBI Taxonomy" id="1665626"/>
    <lineage>
        <taxon>Bacteria</taxon>
        <taxon>Thermotogati</taxon>
        <taxon>Deinococcota</taxon>
        <taxon>Deinococci</taxon>
        <taxon>Deinococcales</taxon>
        <taxon>Deinococcaceae</taxon>
        <taxon>Deinococcus</taxon>
    </lineage>
</organism>
<evidence type="ECO:0000313" key="6">
    <source>
        <dbReference type="EMBL" id="MBB5234839.1"/>
    </source>
</evidence>
<name>A0A7W8GGC4_9DEIO</name>
<evidence type="ECO:0000256" key="1">
    <source>
        <dbReference type="ARBA" id="ARBA00005964"/>
    </source>
</evidence>
<dbReference type="EC" id="3.1.1.-" evidence="3"/>
<gene>
    <name evidence="6" type="ORF">HNQ09_002282</name>
</gene>
<dbReference type="PANTHER" id="PTHR43918">
    <property type="entry name" value="ACETYLCHOLINESTERASE"/>
    <property type="match status" value="1"/>
</dbReference>